<dbReference type="AlphaFoldDB" id="D4F1Q1"/>
<proteinExistence type="predicted"/>
<gene>
    <name evidence="1" type="ORF">EDWATA_00644</name>
</gene>
<dbReference type="EMBL" id="ADGK01000025">
    <property type="protein sequence ID" value="EFE24283.1"/>
    <property type="molecule type" value="Genomic_DNA"/>
</dbReference>
<comment type="caution">
    <text evidence="1">The sequence shown here is derived from an EMBL/GenBank/DDBJ whole genome shotgun (WGS) entry which is preliminary data.</text>
</comment>
<dbReference type="HOGENOM" id="CLU_3250707_0_0_6"/>
<evidence type="ECO:0000313" key="1">
    <source>
        <dbReference type="EMBL" id="EFE24283.1"/>
    </source>
</evidence>
<protein>
    <submittedName>
        <fullName evidence="1">Uncharacterized protein</fullName>
    </submittedName>
</protein>
<sequence>MMRDANRIASSSEIGRNLRIVLRNVLQLQNKSAQITNLVVLK</sequence>
<dbReference type="Proteomes" id="UP000003692">
    <property type="component" value="Unassembled WGS sequence"/>
</dbReference>
<evidence type="ECO:0000313" key="2">
    <source>
        <dbReference type="Proteomes" id="UP000003692"/>
    </source>
</evidence>
<reference evidence="1 2" key="1">
    <citation type="submission" date="2010-02" db="EMBL/GenBank/DDBJ databases">
        <authorList>
            <person name="Weinstock G."/>
            <person name="Sodergren E."/>
            <person name="Clifton S."/>
            <person name="Fulton L."/>
            <person name="Fulton B."/>
            <person name="Courtney L."/>
            <person name="Fronick C."/>
            <person name="Harrison M."/>
            <person name="Strong C."/>
            <person name="Farmer C."/>
            <person name="Delahaunty K."/>
            <person name="Markovic C."/>
            <person name="Hall O."/>
            <person name="Minx P."/>
            <person name="Tomlinson C."/>
            <person name="Mitreva M."/>
            <person name="Nelson J."/>
            <person name="Hou S."/>
            <person name="Wollam A."/>
            <person name="Pepin K.H."/>
            <person name="Johnson M."/>
            <person name="Bhonagiri V."/>
            <person name="Zhang X."/>
            <person name="Suruliraj S."/>
            <person name="Warren W."/>
            <person name="Chinwalla A."/>
            <person name="Mardis E.R."/>
            <person name="Wilson R.K."/>
        </authorList>
    </citation>
    <scope>NUCLEOTIDE SEQUENCE [LARGE SCALE GENOMIC DNA]</scope>
    <source>
        <strain evidence="1 2">ATCC 23685</strain>
    </source>
</reference>
<name>D4F1Q1_EDWTA</name>
<organism evidence="1 2">
    <name type="scientific">Edwardsiella tarda ATCC 23685</name>
    <dbReference type="NCBI Taxonomy" id="500638"/>
    <lineage>
        <taxon>Bacteria</taxon>
        <taxon>Pseudomonadati</taxon>
        <taxon>Pseudomonadota</taxon>
        <taxon>Gammaproteobacteria</taxon>
        <taxon>Enterobacterales</taxon>
        <taxon>Hafniaceae</taxon>
        <taxon>Edwardsiella</taxon>
    </lineage>
</organism>
<accession>D4F1Q1</accession>